<dbReference type="InterPro" id="IPR010994">
    <property type="entry name" value="RuvA_2-like"/>
</dbReference>
<keyword evidence="2" id="KW-1185">Reference proteome</keyword>
<organism evidence="1 2">
    <name type="scientific">Xanthocytophaga agilis</name>
    <dbReference type="NCBI Taxonomy" id="3048010"/>
    <lineage>
        <taxon>Bacteria</taxon>
        <taxon>Pseudomonadati</taxon>
        <taxon>Bacteroidota</taxon>
        <taxon>Cytophagia</taxon>
        <taxon>Cytophagales</taxon>
        <taxon>Rhodocytophagaceae</taxon>
        <taxon>Xanthocytophaga</taxon>
    </lineage>
</organism>
<dbReference type="RefSeq" id="WP_314515061.1">
    <property type="nucleotide sequence ID" value="NZ_JASJOU010000010.1"/>
</dbReference>
<reference evidence="1" key="1">
    <citation type="submission" date="2023-05" db="EMBL/GenBank/DDBJ databases">
        <authorList>
            <person name="Zhang X."/>
        </authorList>
    </citation>
    <scope>NUCLEOTIDE SEQUENCE</scope>
    <source>
        <strain evidence="1">BD1B2-1</strain>
    </source>
</reference>
<protein>
    <submittedName>
        <fullName evidence="1">Helix-hairpin-helix domain-containing protein</fullName>
    </submittedName>
</protein>
<dbReference type="AlphaFoldDB" id="A0AAE3UG78"/>
<dbReference type="SUPFAM" id="SSF47781">
    <property type="entry name" value="RuvA domain 2-like"/>
    <property type="match status" value="1"/>
</dbReference>
<name>A0AAE3UG78_9BACT</name>
<sequence length="701" mass="80887">MNLLKAKRLIQVLIFLVIFCSWVDIVKAQQPARKEIDLDDFAQQLLATQKEDANFDDLYESLLQLYTHPLDLNIATRDLLGSLYILSEAQINSFVDYRKTNGRLLSIYELQAIPGFDIPTIQKLLPFVTVYDNGNASDNRSLWKRILTERSNTLLLRYDQTLEKKKGFLPPDTARDGSLTQRYTGSAGHWYARYRINHPGDFSLGFTMEKDAGEQIVWQPSRYQYGADFFSWHLLLENKRHWKKIAIGDYQLQIGQGLLLSAGFSVGKGASTVETIRRSQVGIRPYTSVMETGFLRGGAATYVLGKFEVTGFYSHIHRDANVNDSDSLTDSYISSLLLAGYHRTPHELATRATVLEQTSGGDITYKSAAGRFEMGGTFIYTQYDTPIQKIPRRYNQFEFSGKNNTGIGLHYSYVWQNFNLFGEAARSSSGGLGVVSGIIGSLSPRLSTSLLIRHYDRNFHTFYGGAFGENTRNINESGIYWGVKFNPTRRITLTAYYDSYRFSWLKYRVDGPSEGFDYLLRLAWQPTKKLLLYTQYREEHKQRNEPDQDSPINFITETIRKQYLFNIDFQANDYLFLRTRVQFSSFKQSTLTTGYAIMEDLTLKLRRWQISTRFALFDTEDYDNRQYAFEKDVLNSFSVPMYYLRGARYYLLLNYDVTPRCSVWFRVARTSLVNQDTMGSGLDQINGPQRTDIKVQVRYHL</sequence>
<dbReference type="EMBL" id="JASJOU010000010">
    <property type="protein sequence ID" value="MDJ1504120.1"/>
    <property type="molecule type" value="Genomic_DNA"/>
</dbReference>
<dbReference type="Proteomes" id="UP001232063">
    <property type="component" value="Unassembled WGS sequence"/>
</dbReference>
<gene>
    <name evidence="1" type="ORF">QNI22_25890</name>
</gene>
<evidence type="ECO:0000313" key="2">
    <source>
        <dbReference type="Proteomes" id="UP001232063"/>
    </source>
</evidence>
<proteinExistence type="predicted"/>
<comment type="caution">
    <text evidence="1">The sequence shown here is derived from an EMBL/GenBank/DDBJ whole genome shotgun (WGS) entry which is preliminary data.</text>
</comment>
<evidence type="ECO:0000313" key="1">
    <source>
        <dbReference type="EMBL" id="MDJ1504120.1"/>
    </source>
</evidence>
<accession>A0AAE3UG78</accession>